<dbReference type="InterPro" id="IPR042231">
    <property type="entry name" value="Cho/carn_acyl_trans_2"/>
</dbReference>
<dbReference type="InterPro" id="IPR039551">
    <property type="entry name" value="Cho/carn_acyl_trans"/>
</dbReference>
<dbReference type="InterPro" id="IPR050091">
    <property type="entry name" value="PKS_NRPS_Biosynth_Enz"/>
</dbReference>
<dbReference type="InterPro" id="IPR049551">
    <property type="entry name" value="PKS_DH_C"/>
</dbReference>
<feature type="active site" description="Proton acceptor" evidence="8">
    <location>
        <position position="2848"/>
    </location>
</feature>
<dbReference type="Proteomes" id="UP000800200">
    <property type="component" value="Unassembled WGS sequence"/>
</dbReference>
<feature type="region of interest" description="C-terminal hotdog fold" evidence="9">
    <location>
        <begin position="1091"/>
        <end position="1246"/>
    </location>
</feature>
<feature type="region of interest" description="N-terminal hotdog fold" evidence="9">
    <location>
        <begin position="933"/>
        <end position="1060"/>
    </location>
</feature>
<dbReference type="PROSITE" id="PS50075">
    <property type="entry name" value="CARRIER"/>
    <property type="match status" value="1"/>
</dbReference>
<dbReference type="SUPFAM" id="SSF53335">
    <property type="entry name" value="S-adenosyl-L-methionine-dependent methyltransferases"/>
    <property type="match status" value="1"/>
</dbReference>
<dbReference type="Pfam" id="PF23114">
    <property type="entry name" value="NAD-bd_HRPKS_sdrA"/>
    <property type="match status" value="1"/>
</dbReference>
<name>A0A6A6DRE1_9PEZI</name>
<dbReference type="InterPro" id="IPR000542">
    <property type="entry name" value="Carn_acyl_trans"/>
</dbReference>
<dbReference type="Gene3D" id="3.30.559.70">
    <property type="entry name" value="Choline/Carnitine o-acyltransferase, domain 2"/>
    <property type="match status" value="1"/>
</dbReference>
<feature type="domain" description="Ketosynthase family 3 (KS3)" evidence="11">
    <location>
        <begin position="6"/>
        <end position="431"/>
    </location>
</feature>
<dbReference type="Gene3D" id="3.40.366.10">
    <property type="entry name" value="Malonyl-Coenzyme A Acyl Carrier Protein, domain 2"/>
    <property type="match status" value="1"/>
</dbReference>
<dbReference type="GO" id="GO:0006633">
    <property type="term" value="P:fatty acid biosynthetic process"/>
    <property type="evidence" value="ECO:0007669"/>
    <property type="project" value="TreeGrafter"/>
</dbReference>
<dbReference type="Gene3D" id="3.30.559.10">
    <property type="entry name" value="Chloramphenicol acetyltransferase-like domain"/>
    <property type="match status" value="1"/>
</dbReference>
<evidence type="ECO:0000256" key="6">
    <source>
        <dbReference type="ARBA" id="ARBA00023268"/>
    </source>
</evidence>
<dbReference type="InterPro" id="IPR049900">
    <property type="entry name" value="PKS_mFAS_DH"/>
</dbReference>
<dbReference type="Pfam" id="PF00109">
    <property type="entry name" value="ketoacyl-synt"/>
    <property type="match status" value="1"/>
</dbReference>
<reference evidence="13" key="1">
    <citation type="journal article" date="2020" name="Stud. Mycol.">
        <title>101 Dothideomycetes genomes: a test case for predicting lifestyles and emergence of pathogens.</title>
        <authorList>
            <person name="Haridas S."/>
            <person name="Albert R."/>
            <person name="Binder M."/>
            <person name="Bloem J."/>
            <person name="Labutti K."/>
            <person name="Salamov A."/>
            <person name="Andreopoulos B."/>
            <person name="Baker S."/>
            <person name="Barry K."/>
            <person name="Bills G."/>
            <person name="Bluhm B."/>
            <person name="Cannon C."/>
            <person name="Castanera R."/>
            <person name="Culley D."/>
            <person name="Daum C."/>
            <person name="Ezra D."/>
            <person name="Gonzalez J."/>
            <person name="Henrissat B."/>
            <person name="Kuo A."/>
            <person name="Liang C."/>
            <person name="Lipzen A."/>
            <person name="Lutzoni F."/>
            <person name="Magnuson J."/>
            <person name="Mondo S."/>
            <person name="Nolan M."/>
            <person name="Ohm R."/>
            <person name="Pangilinan J."/>
            <person name="Park H.-J."/>
            <person name="Ramirez L."/>
            <person name="Alfaro M."/>
            <person name="Sun H."/>
            <person name="Tritt A."/>
            <person name="Yoshinaga Y."/>
            <person name="Zwiers L.-H."/>
            <person name="Turgeon B."/>
            <person name="Goodwin S."/>
            <person name="Spatafora J."/>
            <person name="Crous P."/>
            <person name="Grigoriev I."/>
        </authorList>
    </citation>
    <scope>NUCLEOTIDE SEQUENCE</scope>
    <source>
        <strain evidence="13">CBS 207.26</strain>
    </source>
</reference>
<proteinExistence type="inferred from homology"/>
<dbReference type="InterPro" id="IPR036291">
    <property type="entry name" value="NAD(P)-bd_dom_sf"/>
</dbReference>
<dbReference type="PANTHER" id="PTHR43775:SF22">
    <property type="entry name" value="SYNTHASE, PUTATIVE (JCVI)-RELATED"/>
    <property type="match status" value="1"/>
</dbReference>
<dbReference type="SUPFAM" id="SSF51735">
    <property type="entry name" value="NAD(P)-binding Rossmann-fold domains"/>
    <property type="match status" value="2"/>
</dbReference>
<evidence type="ECO:0000256" key="8">
    <source>
        <dbReference type="PIRSR" id="PIRSR600542-1"/>
    </source>
</evidence>
<dbReference type="Gene3D" id="3.10.129.110">
    <property type="entry name" value="Polyketide synthase dehydratase"/>
    <property type="match status" value="1"/>
</dbReference>
<dbReference type="Gene3D" id="3.40.50.150">
    <property type="entry name" value="Vaccinia Virus protein VP39"/>
    <property type="match status" value="1"/>
</dbReference>
<dbReference type="PROSITE" id="PS00440">
    <property type="entry name" value="ACYLTRANSF_C_2"/>
    <property type="match status" value="1"/>
</dbReference>
<evidence type="ECO:0000256" key="5">
    <source>
        <dbReference type="ARBA" id="ARBA00022857"/>
    </source>
</evidence>
<dbReference type="InterPro" id="IPR013968">
    <property type="entry name" value="PKS_KR"/>
</dbReference>
<dbReference type="SUPFAM" id="SSF52151">
    <property type="entry name" value="FabD/lysophospholipase-like"/>
    <property type="match status" value="1"/>
</dbReference>
<dbReference type="PROSITE" id="PS51257">
    <property type="entry name" value="PROKAR_LIPOPROTEIN"/>
    <property type="match status" value="1"/>
</dbReference>
<dbReference type="GO" id="GO:1901336">
    <property type="term" value="P:lactone biosynthetic process"/>
    <property type="evidence" value="ECO:0007669"/>
    <property type="project" value="UniProtKB-ARBA"/>
</dbReference>
<dbReference type="GO" id="GO:0044550">
    <property type="term" value="P:secondary metabolite biosynthetic process"/>
    <property type="evidence" value="ECO:0007669"/>
    <property type="project" value="TreeGrafter"/>
</dbReference>
<dbReference type="Pfam" id="PF22621">
    <property type="entry name" value="CurL-like_PKS_C"/>
    <property type="match status" value="1"/>
</dbReference>
<dbReference type="PROSITE" id="PS52004">
    <property type="entry name" value="KS3_2"/>
    <property type="match status" value="1"/>
</dbReference>
<dbReference type="Gene3D" id="3.40.50.720">
    <property type="entry name" value="NAD(P)-binding Rossmann-like Domain"/>
    <property type="match status" value="3"/>
</dbReference>
<dbReference type="InterPro" id="IPR014030">
    <property type="entry name" value="Ketoacyl_synth_N"/>
</dbReference>
<dbReference type="InterPro" id="IPR013217">
    <property type="entry name" value="Methyltransf_12"/>
</dbReference>
<dbReference type="Pfam" id="PF08659">
    <property type="entry name" value="KR"/>
    <property type="match status" value="1"/>
</dbReference>
<feature type="active site" description="Proton donor; for dehydratase activity" evidence="9">
    <location>
        <position position="1156"/>
    </location>
</feature>
<dbReference type="InterPro" id="IPR016039">
    <property type="entry name" value="Thiolase-like"/>
</dbReference>
<dbReference type="CDD" id="cd02440">
    <property type="entry name" value="AdoMet_MTases"/>
    <property type="match status" value="1"/>
</dbReference>
<dbReference type="InterPro" id="IPR016036">
    <property type="entry name" value="Malonyl_transacylase_ACP-bd"/>
</dbReference>
<dbReference type="GO" id="GO:0004312">
    <property type="term" value="F:fatty acid synthase activity"/>
    <property type="evidence" value="ECO:0007669"/>
    <property type="project" value="TreeGrafter"/>
</dbReference>
<feature type="domain" description="PKS/mFAS DH" evidence="12">
    <location>
        <begin position="933"/>
        <end position="1246"/>
    </location>
</feature>
<dbReference type="SUPFAM" id="SSF55048">
    <property type="entry name" value="Probable ACP-binding domain of malonyl-CoA ACP transacylase"/>
    <property type="match status" value="1"/>
</dbReference>
<evidence type="ECO:0000256" key="9">
    <source>
        <dbReference type="PROSITE-ProRule" id="PRU01363"/>
    </source>
</evidence>
<dbReference type="SMART" id="SM00827">
    <property type="entry name" value="PKS_AT"/>
    <property type="match status" value="1"/>
</dbReference>
<dbReference type="Pfam" id="PF02801">
    <property type="entry name" value="Ketoacyl-synt_C"/>
    <property type="match status" value="1"/>
</dbReference>
<dbReference type="InterPro" id="IPR020841">
    <property type="entry name" value="PKS_Beta-ketoAc_synthase_dom"/>
</dbReference>
<dbReference type="SUPFAM" id="SSF50129">
    <property type="entry name" value="GroES-like"/>
    <property type="match status" value="1"/>
</dbReference>
<dbReference type="Pfam" id="PF14765">
    <property type="entry name" value="PS-DH"/>
    <property type="match status" value="1"/>
</dbReference>
<dbReference type="GO" id="GO:0016491">
    <property type="term" value="F:oxidoreductase activity"/>
    <property type="evidence" value="ECO:0007669"/>
    <property type="project" value="InterPro"/>
</dbReference>
<keyword evidence="3" id="KW-0597">Phosphoprotein</keyword>
<evidence type="ECO:0000256" key="4">
    <source>
        <dbReference type="ARBA" id="ARBA00022679"/>
    </source>
</evidence>
<dbReference type="InterPro" id="IPR013154">
    <property type="entry name" value="ADH-like_N"/>
</dbReference>
<accession>A0A6A6DRE1</accession>
<dbReference type="InterPro" id="IPR029063">
    <property type="entry name" value="SAM-dependent_MTases_sf"/>
</dbReference>
<dbReference type="Pfam" id="PF21089">
    <property type="entry name" value="PKS_DH_N"/>
    <property type="match status" value="1"/>
</dbReference>
<dbReference type="InterPro" id="IPR042104">
    <property type="entry name" value="PKS_dehydratase_sf"/>
</dbReference>
<dbReference type="SMART" id="SM00826">
    <property type="entry name" value="PKS_DH"/>
    <property type="match status" value="1"/>
</dbReference>
<evidence type="ECO:0000259" key="11">
    <source>
        <dbReference type="PROSITE" id="PS52004"/>
    </source>
</evidence>
<dbReference type="InterPro" id="IPR014031">
    <property type="entry name" value="Ketoacyl_synth_C"/>
</dbReference>
<dbReference type="Pfam" id="PF13602">
    <property type="entry name" value="ADH_zinc_N_2"/>
    <property type="match status" value="1"/>
</dbReference>
<organism evidence="13 14">
    <name type="scientific">Zopfia rhizophila CBS 207.26</name>
    <dbReference type="NCBI Taxonomy" id="1314779"/>
    <lineage>
        <taxon>Eukaryota</taxon>
        <taxon>Fungi</taxon>
        <taxon>Dikarya</taxon>
        <taxon>Ascomycota</taxon>
        <taxon>Pezizomycotina</taxon>
        <taxon>Dothideomycetes</taxon>
        <taxon>Dothideomycetes incertae sedis</taxon>
        <taxon>Zopfiaceae</taxon>
        <taxon>Zopfia</taxon>
    </lineage>
</organism>
<dbReference type="InterPro" id="IPR036736">
    <property type="entry name" value="ACP-like_sf"/>
</dbReference>
<dbReference type="Pfam" id="PF00755">
    <property type="entry name" value="Carn_acyltransf"/>
    <property type="match status" value="1"/>
</dbReference>
<dbReference type="SUPFAM" id="SSF52777">
    <property type="entry name" value="CoA-dependent acyltransferases"/>
    <property type="match status" value="2"/>
</dbReference>
<evidence type="ECO:0000259" key="12">
    <source>
        <dbReference type="PROSITE" id="PS52019"/>
    </source>
</evidence>
<dbReference type="SMART" id="SM00825">
    <property type="entry name" value="PKS_KS"/>
    <property type="match status" value="1"/>
</dbReference>
<dbReference type="InterPro" id="IPR020806">
    <property type="entry name" value="PKS_PP-bd"/>
</dbReference>
<dbReference type="PANTHER" id="PTHR43775">
    <property type="entry name" value="FATTY ACID SYNTHASE"/>
    <property type="match status" value="1"/>
</dbReference>
<evidence type="ECO:0000256" key="7">
    <source>
        <dbReference type="ARBA" id="ARBA00023315"/>
    </source>
</evidence>
<dbReference type="Gene3D" id="3.40.47.10">
    <property type="match status" value="1"/>
</dbReference>
<dbReference type="CDD" id="cd00833">
    <property type="entry name" value="PKS"/>
    <property type="match status" value="1"/>
</dbReference>
<feature type="active site" description="Proton acceptor; for dehydratase activity" evidence="9">
    <location>
        <position position="965"/>
    </location>
</feature>
<comment type="similarity">
    <text evidence="1">Belongs to the carnitine/choline acetyltransferase family.</text>
</comment>
<dbReference type="SMART" id="SM00823">
    <property type="entry name" value="PKS_PP"/>
    <property type="match status" value="1"/>
</dbReference>
<dbReference type="Pfam" id="PF08242">
    <property type="entry name" value="Methyltransf_12"/>
    <property type="match status" value="1"/>
</dbReference>
<dbReference type="InterPro" id="IPR001227">
    <property type="entry name" value="Ac_transferase_dom_sf"/>
</dbReference>
<dbReference type="InterPro" id="IPR009081">
    <property type="entry name" value="PP-bd_ACP"/>
</dbReference>
<keyword evidence="6" id="KW-0511">Multifunctional enzyme</keyword>
<evidence type="ECO:0000256" key="2">
    <source>
        <dbReference type="ARBA" id="ARBA00022450"/>
    </source>
</evidence>
<keyword evidence="14" id="KW-1185">Reference proteome</keyword>
<dbReference type="FunFam" id="3.40.50.720:FF:000209">
    <property type="entry name" value="Polyketide synthase Pks12"/>
    <property type="match status" value="1"/>
</dbReference>
<dbReference type="InterPro" id="IPR016035">
    <property type="entry name" value="Acyl_Trfase/lysoPLipase"/>
</dbReference>
<dbReference type="Gene3D" id="1.10.1200.10">
    <property type="entry name" value="ACP-like"/>
    <property type="match status" value="1"/>
</dbReference>
<dbReference type="InterPro" id="IPR057326">
    <property type="entry name" value="KR_dom"/>
</dbReference>
<dbReference type="InterPro" id="IPR056501">
    <property type="entry name" value="NAD-bd_HRPKS_sdrA"/>
</dbReference>
<dbReference type="CDD" id="cd05195">
    <property type="entry name" value="enoyl_red"/>
    <property type="match status" value="1"/>
</dbReference>
<evidence type="ECO:0000313" key="14">
    <source>
        <dbReference type="Proteomes" id="UP000800200"/>
    </source>
</evidence>
<dbReference type="Gene3D" id="3.90.180.10">
    <property type="entry name" value="Medium-chain alcohol dehydrogenases, catalytic domain"/>
    <property type="match status" value="1"/>
</dbReference>
<dbReference type="OrthoDB" id="329835at2759"/>
<dbReference type="Gene3D" id="3.30.70.3290">
    <property type="match status" value="1"/>
</dbReference>
<evidence type="ECO:0000256" key="3">
    <source>
        <dbReference type="ARBA" id="ARBA00022553"/>
    </source>
</evidence>
<dbReference type="Pfam" id="PF00698">
    <property type="entry name" value="Acyl_transf_1"/>
    <property type="match status" value="1"/>
</dbReference>
<dbReference type="Pfam" id="PF08240">
    <property type="entry name" value="ADH_N"/>
    <property type="match status" value="1"/>
</dbReference>
<dbReference type="InterPro" id="IPR023213">
    <property type="entry name" value="CAT-like_dom_sf"/>
</dbReference>
<dbReference type="SMART" id="SM00822">
    <property type="entry name" value="PKS_KR"/>
    <property type="match status" value="1"/>
</dbReference>
<dbReference type="PROSITE" id="PS52019">
    <property type="entry name" value="PKS_MFAS_DH"/>
    <property type="match status" value="1"/>
</dbReference>
<dbReference type="InterPro" id="IPR020843">
    <property type="entry name" value="ER"/>
</dbReference>
<keyword evidence="2" id="KW-0596">Phosphopantetheine</keyword>
<gene>
    <name evidence="13" type="ORF">K469DRAFT_638966</name>
</gene>
<evidence type="ECO:0000313" key="13">
    <source>
        <dbReference type="EMBL" id="KAF2180972.1"/>
    </source>
</evidence>
<evidence type="ECO:0000259" key="10">
    <source>
        <dbReference type="PROSITE" id="PS50075"/>
    </source>
</evidence>
<dbReference type="InterPro" id="IPR011032">
    <property type="entry name" value="GroES-like_sf"/>
</dbReference>
<dbReference type="SUPFAM" id="SSF53901">
    <property type="entry name" value="Thiolase-like"/>
    <property type="match status" value="1"/>
</dbReference>
<protein>
    <submittedName>
        <fullName evidence="13">Putative polyketide synthase</fullName>
    </submittedName>
</protein>
<dbReference type="SMART" id="SM00829">
    <property type="entry name" value="PKS_ER"/>
    <property type="match status" value="1"/>
</dbReference>
<keyword evidence="5" id="KW-0521">NADP</keyword>
<sequence length="3125" mass="347490">MHKPEPIPIAVIGMGCRFPGGASSPEALWSMLSEGRDAWSEVPDDRFDWKSFYHSSPDAQGCTNHRGGHFIQQDVAAFDANFFGISPLEAKTIDPQQRILLETTYEAVENAGIRLDELKGSDTAVFAATFANDYERMLSKDLSDVTRYHMIGTGNATFANRISHSFDLKGPSVTLDTGCSGSLVALHQACQSLRMFESSMALAGGAALILSPDQMIVMSQQHILNSEGRCFSFDSRGTGYGRGEGAAIIVLKRLSDALRAGDSIRAVVRNTCVNQDGHTNGMTLPSQLAQEELAQKAFQGLNFGPIDVDYIEGHGTGTPAGDGAELNAIKNVYCRPLRMKKLLVGSLKPNIGHLESASGVASVIKAILCLEKGFVTPNLLLEKPKKGLLLDQWNICVRSSLETWPSTSGPKRAVVNNFGYGGTNGIAVLESWGGCSSGEGAGSGYSAVLARSLTPASDTYPDPEPRYLPWNLFQFSAKSEASLVDCIRDVKIWLRGIVFPNLHDIAYTLSARRSVFHWRSAVVAHDVASLVRGLDDATRMPSPVPSSQIVFVFTGQGAQWPRMGHDLIQYPEYSMSLARSDRIICSLGAPWSLLEELSRDNSSRIHDSQIGQPASTALQIALVDLLRRWDIKPSSVIGHSSGEIAAAYAAGYIDHEAALRIAFFRGSLARKASQKFEVPGAMMAVSLPESEVLERIKSLDLSLHVVIACVNSPFSTTVSGDYYAVLKLKAVFDADNIVTRQLRVDTAYHSHYMEAVAEDYLLGLQDVSNNSGRPLVKFYSTVTGEEMRSKFTSEYVVANLVSKVRFSDAITRLYKDSKDVGHLNFVEIGPHKTLCAPVRQTLAGISTTGSPSWSCIPTLVRNDEGRKSLLNLAASLFEKGASPKLSHPHATRPEIRSPSLVTNLPSYHWDHTKRFWYEPRLSRNYRRRKNPPHDILGLRVLTSPDDEPTWRVFLSRDTLPWLEEHVIDGFIIFPATGYLSMVIEAVKQLNEDKFDIFNFSVRKVSFKRTLRIPECPDRAEVILNLRSTGSSWSDFRIFSTSGGLWQEHCQGQVKIPSKTCASMRSNNRDEENYFSSQESLKKLDKIKKQCHERIGRVALYDTLRSLGNEYGPIFSTIEEALVSKDQAFATIRIPDVAISMPANGMQSNTIHPAVFDSVLHIAVFLFLRQHRVKSAVPIYFQDVLVSPSIRNCAAAELIVTCELRHASVQSATVDVVVFQANELGELQPVITCSDGEIRALGEPNAVWSLDFKDTAFQMKWEIDPTSITAGYLEDLPHIVTLDSLSPEVKLNHLTFAANYFIHRAVQDLEHDGRRPIVGPCNRAFDWMFHHLQSLSSKATLDIRNVREGEIHRTLASLGVEGELIARIGPHLSSVLVGSSDALALLLQDDLLYRVYQDDCTTRCNEYLMKYLRHLTFKHPNLRILELGAGTGGTTIPLFHALSPDGKPFAARYDFTDISSGFFAQAQVHLKRWGKHISFQTLNIEENIVHQGFEQHSYDLVIASNILHATHKITRTLTNIHKLLKPGGRLAFIELTETSPIYSMTFGLLPGWWAGIEDGRTQSPLLSTQIWDKRLRQTLFTGLDITAYDFSGPARRAAFMTSRAKTKSEFNGYHTYQAKIWNTLGPNLFDHSFITELCGRLNKNGFEASCISNFDNQVDRDSSYIVLDSRRNPILANCDSDQFKKITFLVRKAANIFWITLHDSHTPTEDLGGGLVAGFARTARSEHEDLGFVTVDIQDDCSMNVEQIASIAANIICSSPKDEFDVRSAECEYMISGGKLHIPRLVANPKVDNVLSTPDDEVIPDMVPFHHPDRSLSLHVKSPGLLNSLQFMEMETFQPIGADEVEIEVHACGINFKDVWVALGQMKPKDSFVGECAGVVTAVGKSFIEKYNVGDRVCALTATPYASKARAHGDAVHRISDSISFVTAASNPVAFCTAYYSLVHVAKLEKDQRVLIHSASGALGQAAVQIAKHIGAEIFVTAGSASKRKLLIDEYGIPEDHIFSSRSTSFQFGILELTNGEGVDAALNFLSGDLLHSTWECIAELGTFVEVGKMEIRRNAHLDMGPFDKNITFSSVDMIVLTQRRPKLIQKILSKIFEWFHEGILRPILPVTIIPISEVERAFRMMQARKHTGKIILEAGPGAMVPMRVQPLRLQSDATYMIVGGLGSFGIQICHHLSERGAQHIIIVSRRDMNDDKRALIEQELASANTQIRVVCCDVSNLEKVRELASIIKDQLPPLKGIIHGPMVLRDQTLDQMTLEDFQATILPKYDGTRNVIQAFDTDDLDFFVMLSSLSGIVGLPGQANYAAGNTYQDYVANCNAMHGSKNFVSLDLAVLADTHMISKERQAKLLRRGLLSIPNEVALAYLDYAMSGKASADGNNQIVVGLNMQATSDDIKSLYSRNPMYGHVFASKGDKPGQTCGSTSKTAVAELMSGTIRSPEQYQLLITAAIREKISSLVAMNHDDISITTPIVNFGLDSLIAIELKNWITKILHVSMQTSDILDSSSITSLTALIMQRMEREPLRASDGAPHEKDQVPALIDVIPNFKWSHTNVEVPKLPLQPLENILDTFYDSISVFGNEEKLAATRRAIESFKQAGGVGQRLQARLTKLSDDENLDNWLYDIYNKSFWLQRRAPLRPAMNFFSTHALSRQPYSQAEKAALISLAAFEFKQKLDMGEISQDIVNDEPQCMESLKWIFNSYRRPGETCDTPLKYPGNDYIVAMRHGHVYTIPLMNGVEKASLPRLTAVLQMILRTAPEETCWASILTAENRTRWAHTRDMAVKVDQYNEEYFSTIEKALFVVCLDDGSPTTSQQRVQCFLLDNNSNRWNDKTLSFIVCENGVSAFWCEHSMIDGTTLDQLGQAITKATFQHSQRPDSGITIVEEGRDFFYYPFKSSPDMDAQITLARRHFKNSTHNIDFVVLELPHLGEQNLRKKRLASKGTIQAIISIAVRQHFGHNPASYEAVSLRSFRQGRLDIYQVHTTEMEAFCSAMVENPNNNSPTMRALLHEAVNAHTVGLANTVRGRGWDRQLTALRYVLGDGEEEPQLFQDPIFLRTRPRKVFVSFSNTGMPEWGSVWRDPEALWIGVEIYENSCKLCASNCLGRAKEFCKLVESAAWKVREIIDTD</sequence>
<dbReference type="EMBL" id="ML994655">
    <property type="protein sequence ID" value="KAF2180972.1"/>
    <property type="molecule type" value="Genomic_DNA"/>
</dbReference>
<dbReference type="InterPro" id="IPR014043">
    <property type="entry name" value="Acyl_transferase_dom"/>
</dbReference>
<evidence type="ECO:0000256" key="1">
    <source>
        <dbReference type="ARBA" id="ARBA00005232"/>
    </source>
</evidence>
<feature type="domain" description="Carrier" evidence="10">
    <location>
        <begin position="2441"/>
        <end position="2518"/>
    </location>
</feature>
<keyword evidence="7" id="KW-0012">Acyltransferase</keyword>
<dbReference type="GO" id="GO:0031177">
    <property type="term" value="F:phosphopantetheine binding"/>
    <property type="evidence" value="ECO:0007669"/>
    <property type="project" value="InterPro"/>
</dbReference>
<dbReference type="InterPro" id="IPR020807">
    <property type="entry name" value="PKS_DH"/>
</dbReference>
<dbReference type="InterPro" id="IPR049552">
    <property type="entry name" value="PKS_DH_N"/>
</dbReference>
<dbReference type="Pfam" id="PF23297">
    <property type="entry name" value="ACP_SdgA_C"/>
    <property type="match status" value="1"/>
</dbReference>
<dbReference type="SUPFAM" id="SSF47336">
    <property type="entry name" value="ACP-like"/>
    <property type="match status" value="1"/>
</dbReference>
<keyword evidence="4" id="KW-0808">Transferase</keyword>